<dbReference type="PANTHER" id="PTHR43240:SF5">
    <property type="entry name" value="1,4-DIHYDROXY-2-NAPHTHOYL-COA THIOESTERASE 1"/>
    <property type="match status" value="1"/>
</dbReference>
<feature type="domain" description="Thioesterase" evidence="3">
    <location>
        <begin position="38"/>
        <end position="113"/>
    </location>
</feature>
<organism evidence="4 5">
    <name type="scientific">Arachnia propionica</name>
    <dbReference type="NCBI Taxonomy" id="1750"/>
    <lineage>
        <taxon>Bacteria</taxon>
        <taxon>Bacillati</taxon>
        <taxon>Actinomycetota</taxon>
        <taxon>Actinomycetes</taxon>
        <taxon>Propionibacteriales</taxon>
        <taxon>Propionibacteriaceae</taxon>
        <taxon>Arachnia</taxon>
    </lineage>
</organism>
<evidence type="ECO:0000313" key="4">
    <source>
        <dbReference type="EMBL" id="RRD50127.1"/>
    </source>
</evidence>
<comment type="similarity">
    <text evidence="1">Belongs to the thioesterase PaaI family.</text>
</comment>
<dbReference type="InterPro" id="IPR029069">
    <property type="entry name" value="HotDog_dom_sf"/>
</dbReference>
<evidence type="ECO:0000256" key="2">
    <source>
        <dbReference type="ARBA" id="ARBA00022801"/>
    </source>
</evidence>
<accession>A0A3P1WWK2</accession>
<dbReference type="Proteomes" id="UP000280935">
    <property type="component" value="Unassembled WGS sequence"/>
</dbReference>
<dbReference type="InterPro" id="IPR006683">
    <property type="entry name" value="Thioestr_dom"/>
</dbReference>
<evidence type="ECO:0000313" key="5">
    <source>
        <dbReference type="Proteomes" id="UP000280935"/>
    </source>
</evidence>
<comment type="caution">
    <text evidence="4">The sequence shown here is derived from an EMBL/GenBank/DDBJ whole genome shotgun (WGS) entry which is preliminary data.</text>
</comment>
<dbReference type="InterPro" id="IPR003736">
    <property type="entry name" value="PAAI_dom"/>
</dbReference>
<dbReference type="GO" id="GO:0005829">
    <property type="term" value="C:cytosol"/>
    <property type="evidence" value="ECO:0007669"/>
    <property type="project" value="TreeGrafter"/>
</dbReference>
<dbReference type="PANTHER" id="PTHR43240">
    <property type="entry name" value="1,4-DIHYDROXY-2-NAPHTHOYL-COA THIOESTERASE 1"/>
    <property type="match status" value="1"/>
</dbReference>
<protein>
    <submittedName>
        <fullName evidence="4">PaaI family thioesterase</fullName>
    </submittedName>
</protein>
<dbReference type="Pfam" id="PF03061">
    <property type="entry name" value="4HBT"/>
    <property type="match status" value="1"/>
</dbReference>
<proteinExistence type="inferred from homology"/>
<dbReference type="OrthoDB" id="9798208at2"/>
<dbReference type="SUPFAM" id="SSF54637">
    <property type="entry name" value="Thioesterase/thiol ester dehydrase-isomerase"/>
    <property type="match status" value="1"/>
</dbReference>
<dbReference type="GO" id="GO:0061522">
    <property type="term" value="F:1,4-dihydroxy-2-naphthoyl-CoA thioesterase activity"/>
    <property type="evidence" value="ECO:0007669"/>
    <property type="project" value="TreeGrafter"/>
</dbReference>
<keyword evidence="2" id="KW-0378">Hydrolase</keyword>
<evidence type="ECO:0000259" key="3">
    <source>
        <dbReference type="Pfam" id="PF03061"/>
    </source>
</evidence>
<dbReference type="Gene3D" id="3.10.129.10">
    <property type="entry name" value="Hotdog Thioesterase"/>
    <property type="match status" value="1"/>
</dbReference>
<evidence type="ECO:0000256" key="1">
    <source>
        <dbReference type="ARBA" id="ARBA00008324"/>
    </source>
</evidence>
<name>A0A3P1WWK2_9ACTN</name>
<sequence length="136" mass="14116">MPTPAAELHERLDLQVLEADAHRVVGVMPVEGNRQPAGLLHGGATAAMVEGLASIGAWCAAQPDRQPVGVDLNVTHLAAVRSGTVTGVATAVRIGTGSAVYTVVVTDEHDHTVALGRMTLRLLPRRDGLSPSSCAR</sequence>
<gene>
    <name evidence="4" type="ORF">EII35_05775</name>
</gene>
<reference evidence="4 5" key="1">
    <citation type="submission" date="2018-11" db="EMBL/GenBank/DDBJ databases">
        <title>Genomes From Bacteria Associated with the Canine Oral Cavity: a Test Case for Automated Genome-Based Taxonomic Assignment.</title>
        <authorList>
            <person name="Coil D.A."/>
            <person name="Jospin G."/>
            <person name="Darling A.E."/>
            <person name="Wallis C."/>
            <person name="Davis I.J."/>
            <person name="Harris S."/>
            <person name="Eisen J.A."/>
            <person name="Holcombe L.J."/>
            <person name="O'Flynn C."/>
        </authorList>
    </citation>
    <scope>NUCLEOTIDE SEQUENCE [LARGE SCALE GENOMIC DNA]</scope>
    <source>
        <strain evidence="4 5">OH2822_COT-296</strain>
    </source>
</reference>
<dbReference type="EMBL" id="RQYT01000009">
    <property type="protein sequence ID" value="RRD50127.1"/>
    <property type="molecule type" value="Genomic_DNA"/>
</dbReference>
<dbReference type="AlphaFoldDB" id="A0A3P1WWK2"/>
<dbReference type="CDD" id="cd03443">
    <property type="entry name" value="PaaI_thioesterase"/>
    <property type="match status" value="1"/>
</dbReference>
<dbReference type="NCBIfam" id="TIGR00369">
    <property type="entry name" value="unchar_dom_1"/>
    <property type="match status" value="1"/>
</dbReference>